<dbReference type="EMBL" id="JACCEV010000001">
    <property type="protein sequence ID" value="NYT85027.1"/>
    <property type="molecule type" value="Genomic_DNA"/>
</dbReference>
<protein>
    <submittedName>
        <fullName evidence="1">Uncharacterized protein</fullName>
    </submittedName>
</protein>
<keyword evidence="2" id="KW-1185">Reference proteome</keyword>
<reference evidence="1 2" key="1">
    <citation type="submission" date="2020-07" db="EMBL/GenBank/DDBJ databases">
        <title>Taxonomic revisions and descriptions of new bacterial species based on genomic comparisons in the high-G+C-content subgroup of the family Alcaligenaceae.</title>
        <authorList>
            <person name="Szabo A."/>
            <person name="Felfoldi T."/>
        </authorList>
    </citation>
    <scope>NUCLEOTIDE SEQUENCE [LARGE SCALE GENOMIC DNA]</scope>
    <source>
        <strain evidence="1 2">DSM 25667</strain>
    </source>
</reference>
<organism evidence="1 2">
    <name type="scientific">Pollutimonas harenae</name>
    <dbReference type="NCBI Taxonomy" id="657015"/>
    <lineage>
        <taxon>Bacteria</taxon>
        <taxon>Pseudomonadati</taxon>
        <taxon>Pseudomonadota</taxon>
        <taxon>Betaproteobacteria</taxon>
        <taxon>Burkholderiales</taxon>
        <taxon>Alcaligenaceae</taxon>
        <taxon>Pollutimonas</taxon>
    </lineage>
</organism>
<comment type="caution">
    <text evidence="1">The sequence shown here is derived from an EMBL/GenBank/DDBJ whole genome shotgun (WGS) entry which is preliminary data.</text>
</comment>
<name>A0A853GS91_9BURK</name>
<dbReference type="AlphaFoldDB" id="A0A853GS91"/>
<evidence type="ECO:0000313" key="1">
    <source>
        <dbReference type="EMBL" id="NYT85027.1"/>
    </source>
</evidence>
<dbReference type="OrthoDB" id="8909832at2"/>
<proteinExistence type="predicted"/>
<dbReference type="Proteomes" id="UP000554144">
    <property type="component" value="Unassembled WGS sequence"/>
</dbReference>
<evidence type="ECO:0000313" key="2">
    <source>
        <dbReference type="Proteomes" id="UP000554144"/>
    </source>
</evidence>
<accession>A0A853GS91</accession>
<sequence>MPADASFTSQLPAITLAAVEEQGWDYIEKHLAQANRLVVMSGGNAEAVVVSVPEYLKLVRNIQGIAAAPLPDSSKTVSLQTLRERFDKRLASLHKPDAT</sequence>
<gene>
    <name evidence="1" type="ORF">H0A62_05365</name>
</gene>
<dbReference type="RefSeq" id="WP_130037523.1">
    <property type="nucleotide sequence ID" value="NZ_JACCEV010000001.1"/>
</dbReference>